<gene>
    <name evidence="10" type="ORF">acsn021_04740</name>
</gene>
<keyword evidence="11" id="KW-1185">Reference proteome</keyword>
<evidence type="ECO:0000256" key="8">
    <source>
        <dbReference type="ARBA" id="ARBA00023136"/>
    </source>
</evidence>
<keyword evidence="5" id="KW-1003">Cell membrane</keyword>
<name>A0A6S6QZW6_9FIRM</name>
<dbReference type="PIRSF" id="PIRSF006603">
    <property type="entry name" value="DinF"/>
    <property type="match status" value="1"/>
</dbReference>
<evidence type="ECO:0000256" key="5">
    <source>
        <dbReference type="ARBA" id="ARBA00022475"/>
    </source>
</evidence>
<dbReference type="GO" id="GO:0015297">
    <property type="term" value="F:antiporter activity"/>
    <property type="evidence" value="ECO:0007669"/>
    <property type="project" value="InterPro"/>
</dbReference>
<dbReference type="PANTHER" id="PTHR43823:SF3">
    <property type="entry name" value="MULTIDRUG EXPORT PROTEIN MEPA"/>
    <property type="match status" value="1"/>
</dbReference>
<keyword evidence="8" id="KW-0472">Membrane</keyword>
<evidence type="ECO:0000256" key="4">
    <source>
        <dbReference type="ARBA" id="ARBA00022448"/>
    </source>
</evidence>
<dbReference type="AlphaFoldDB" id="A0A6S6QZW6"/>
<dbReference type="Proteomes" id="UP000515561">
    <property type="component" value="Chromosome"/>
</dbReference>
<evidence type="ECO:0000256" key="9">
    <source>
        <dbReference type="ARBA" id="ARBA00023251"/>
    </source>
</evidence>
<comment type="similarity">
    <text evidence="2">Belongs to the multi antimicrobial extrusion (MATE) (TC 2.A.66.1) family. MepA subfamily.</text>
</comment>
<evidence type="ECO:0000256" key="6">
    <source>
        <dbReference type="ARBA" id="ARBA00022692"/>
    </source>
</evidence>
<dbReference type="InterPro" id="IPR045070">
    <property type="entry name" value="MATE_MepA-like"/>
</dbReference>
<keyword evidence="6" id="KW-0812">Transmembrane</keyword>
<comment type="subcellular location">
    <subcellularLocation>
        <location evidence="1">Cell membrane</location>
        <topology evidence="1">Multi-pass membrane protein</topology>
    </subcellularLocation>
</comment>
<dbReference type="GO" id="GO:0005886">
    <property type="term" value="C:plasma membrane"/>
    <property type="evidence" value="ECO:0007669"/>
    <property type="project" value="UniProtKB-SubCell"/>
</dbReference>
<keyword evidence="9" id="KW-0046">Antibiotic resistance</keyword>
<reference evidence="10 11" key="1">
    <citation type="journal article" date="2016" name="Int. J. Syst. Evol. Microbiol.">
        <title>Descriptions of Anaerotaenia torta gen. nov., sp. nov. and Anaerocolumna cellulosilytica gen. nov., sp. nov. isolated from a methanogenic reactor of cattle waste.</title>
        <authorList>
            <person name="Uek A."/>
            <person name="Ohtaki Y."/>
            <person name="Kaku N."/>
            <person name="Ueki K."/>
        </authorList>
    </citation>
    <scope>NUCLEOTIDE SEQUENCE [LARGE SCALE GENOMIC DNA]</scope>
    <source>
        <strain evidence="10 11">SN021</strain>
    </source>
</reference>
<organism evidence="10 11">
    <name type="scientific">Anaerocolumna cellulosilytica</name>
    <dbReference type="NCBI Taxonomy" id="433286"/>
    <lineage>
        <taxon>Bacteria</taxon>
        <taxon>Bacillati</taxon>
        <taxon>Bacillota</taxon>
        <taxon>Clostridia</taxon>
        <taxon>Lachnospirales</taxon>
        <taxon>Lachnospiraceae</taxon>
        <taxon>Anaerocolumna</taxon>
    </lineage>
</organism>
<accession>A0A6S6QZW6</accession>
<dbReference type="GO" id="GO:0046677">
    <property type="term" value="P:response to antibiotic"/>
    <property type="evidence" value="ECO:0007669"/>
    <property type="project" value="UniProtKB-KW"/>
</dbReference>
<dbReference type="NCBIfam" id="TIGR00797">
    <property type="entry name" value="matE"/>
    <property type="match status" value="1"/>
</dbReference>
<dbReference type="KEGG" id="acel:acsn021_04740"/>
<keyword evidence="4" id="KW-0813">Transport</keyword>
<dbReference type="GO" id="GO:0042910">
    <property type="term" value="F:xenobiotic transmembrane transporter activity"/>
    <property type="evidence" value="ECO:0007669"/>
    <property type="project" value="InterPro"/>
</dbReference>
<dbReference type="InterPro" id="IPR002528">
    <property type="entry name" value="MATE_fam"/>
</dbReference>
<dbReference type="CDD" id="cd13143">
    <property type="entry name" value="MATE_MepA_like"/>
    <property type="match status" value="1"/>
</dbReference>
<sequence>MGNLDLGKEKINKLLVAFCIPCVISMLINSIYNIVDQIFIGKGVGTFANAATNVLFPLIILFNAVASLIGIGAAASMSLRLGEGKKEEAGKSVGQAITVMFIVSVLLSVVSFIFLPKLVYMFGCTENVYQYAVDYGRIIIIGAPFMIVYSGLSNIIRSDGAPQYSMIMLIIGAIINIILDPIFIFGFHMGVRGGALATIIGQIITFVIAVVYIKKIKSVDLDKDSFKLDLGVFKTLSLGISSFITQGTVLVLFVFMNNMLTKYGSLSKFGADIPLSAYGLMSKINTLFISTVIGITIGAQPIIGFNYGAGQNERVRETLKKVIIVNFLIGVVFNIIFFLFPRQLGGMFISPSDPSYDLFMEFVELMCHSFLLVIALNALEMTGSTAIQSLGHIKKATIMAFLRQIILLIPISLFLCIGLQRGIYGVLYAGAISDVICFVIALFIVGSEYKKLGK</sequence>
<evidence type="ECO:0000313" key="10">
    <source>
        <dbReference type="EMBL" id="BCJ92905.1"/>
    </source>
</evidence>
<dbReference type="InterPro" id="IPR051327">
    <property type="entry name" value="MATE_MepA_subfamily"/>
</dbReference>
<evidence type="ECO:0000256" key="7">
    <source>
        <dbReference type="ARBA" id="ARBA00022989"/>
    </source>
</evidence>
<dbReference type="EMBL" id="AP023367">
    <property type="protein sequence ID" value="BCJ92905.1"/>
    <property type="molecule type" value="Genomic_DNA"/>
</dbReference>
<proteinExistence type="inferred from homology"/>
<dbReference type="PANTHER" id="PTHR43823">
    <property type="entry name" value="SPORULATION PROTEIN YKVU"/>
    <property type="match status" value="1"/>
</dbReference>
<protein>
    <recommendedName>
        <fullName evidence="3">Multidrug export protein MepA</fullName>
    </recommendedName>
</protein>
<keyword evidence="7" id="KW-1133">Transmembrane helix</keyword>
<evidence type="ECO:0000256" key="1">
    <source>
        <dbReference type="ARBA" id="ARBA00004651"/>
    </source>
</evidence>
<evidence type="ECO:0000256" key="2">
    <source>
        <dbReference type="ARBA" id="ARBA00008417"/>
    </source>
</evidence>
<evidence type="ECO:0000256" key="3">
    <source>
        <dbReference type="ARBA" id="ARBA00022106"/>
    </source>
</evidence>
<dbReference type="Pfam" id="PF01554">
    <property type="entry name" value="MatE"/>
    <property type="match status" value="2"/>
</dbReference>
<dbReference type="RefSeq" id="WP_184092675.1">
    <property type="nucleotide sequence ID" value="NZ_AP023367.1"/>
</dbReference>
<dbReference type="InterPro" id="IPR048279">
    <property type="entry name" value="MdtK-like"/>
</dbReference>
<evidence type="ECO:0000313" key="11">
    <source>
        <dbReference type="Proteomes" id="UP000515561"/>
    </source>
</evidence>